<dbReference type="PANTHER" id="PTHR17490:SF16">
    <property type="entry name" value="THREONYLCARBAMOYL-AMP SYNTHASE"/>
    <property type="match status" value="1"/>
</dbReference>
<reference evidence="16 17" key="1">
    <citation type="submission" date="2019-03" db="EMBL/GenBank/DDBJ databases">
        <authorList>
            <person name="Kox A.R. M."/>
        </authorList>
    </citation>
    <scope>NUCLEOTIDE SEQUENCE [LARGE SCALE GENOMIC DNA]</scope>
    <source>
        <strain evidence="16">MTUNDRAET4 annotated genome</strain>
    </source>
</reference>
<evidence type="ECO:0000256" key="13">
    <source>
        <dbReference type="PIRNR" id="PIRNR004930"/>
    </source>
</evidence>
<accession>A0A4U8YZX5</accession>
<feature type="binding site" evidence="14">
    <location>
        <position position="204"/>
    </location>
    <ligand>
        <name>ATP</name>
        <dbReference type="ChEBI" id="CHEBI:30616"/>
    </ligand>
</feature>
<feature type="binding site" evidence="14">
    <location>
        <position position="126"/>
    </location>
    <ligand>
        <name>ATP</name>
        <dbReference type="ChEBI" id="CHEBI:30616"/>
    </ligand>
</feature>
<comment type="catalytic activity">
    <reaction evidence="12 13">
        <text>L-threonine + hydrogencarbonate + ATP = L-threonylcarbamoyladenylate + diphosphate + H2O</text>
        <dbReference type="Rhea" id="RHEA:36407"/>
        <dbReference type="ChEBI" id="CHEBI:15377"/>
        <dbReference type="ChEBI" id="CHEBI:17544"/>
        <dbReference type="ChEBI" id="CHEBI:30616"/>
        <dbReference type="ChEBI" id="CHEBI:33019"/>
        <dbReference type="ChEBI" id="CHEBI:57926"/>
        <dbReference type="ChEBI" id="CHEBI:73682"/>
        <dbReference type="EC" id="2.7.7.87"/>
    </reaction>
</comment>
<feature type="binding site" evidence="14">
    <location>
        <position position="152"/>
    </location>
    <ligand>
        <name>ATP</name>
        <dbReference type="ChEBI" id="CHEBI:30616"/>
    </ligand>
</feature>
<dbReference type="NCBIfam" id="TIGR00057">
    <property type="entry name" value="L-threonylcarbamoyladenylate synthase"/>
    <property type="match status" value="1"/>
</dbReference>
<dbReference type="SUPFAM" id="SSF55821">
    <property type="entry name" value="YrdC/RibB"/>
    <property type="match status" value="1"/>
</dbReference>
<dbReference type="EC" id="2.7.7.87" evidence="3 13"/>
<dbReference type="Gene3D" id="3.40.50.11030">
    <property type="entry name" value="Threonylcarbamoyl-AMP synthase, C-terminal domain"/>
    <property type="match status" value="1"/>
</dbReference>
<feature type="binding site" evidence="14">
    <location>
        <position position="75"/>
    </location>
    <ligand>
        <name>L-threonine</name>
        <dbReference type="ChEBI" id="CHEBI:57926"/>
    </ligand>
</feature>
<dbReference type="Gene3D" id="3.90.870.10">
    <property type="entry name" value="DHBP synthase"/>
    <property type="match status" value="1"/>
</dbReference>
<evidence type="ECO:0000256" key="4">
    <source>
        <dbReference type="ARBA" id="ARBA00015492"/>
    </source>
</evidence>
<dbReference type="Proteomes" id="UP000294360">
    <property type="component" value="Chromosome"/>
</dbReference>
<evidence type="ECO:0000256" key="5">
    <source>
        <dbReference type="ARBA" id="ARBA00022490"/>
    </source>
</evidence>
<evidence type="ECO:0000256" key="10">
    <source>
        <dbReference type="ARBA" id="ARBA00022840"/>
    </source>
</evidence>
<dbReference type="GO" id="GO:0000049">
    <property type="term" value="F:tRNA binding"/>
    <property type="evidence" value="ECO:0007669"/>
    <property type="project" value="TreeGrafter"/>
</dbReference>
<dbReference type="EMBL" id="LR536450">
    <property type="protein sequence ID" value="VFU07775.1"/>
    <property type="molecule type" value="Genomic_DNA"/>
</dbReference>
<sequence length="329" mass="33968">MNNDLRSAIVAPRARICEANAAGIAAAASLLRAEKLVAFPTETVYGLGADATSKAAVARIYAAKRRPSFNPLIAHVSSLEEAKAQGVFSREANQLAERFWPGPLTLVLPLAPHATVCDLARASQATIALRIPSHPAALSLIAAVGRPLAAPSANRSGRVSPVSAAHVFEDLSADIDLILDAGPCPVGVESTIVACLDGPPRLLRPGGLSRALIEETLGIALGGARSEGATIAPGSLSSHYAPRARLRLDASGVEHGEAGLDFGGRFSAQDAVLDLSPGRNLDEAAANLFGFLRELDAMGPPSIAVAPIPHFGLGEAINDRLKRAAAPRP</sequence>
<evidence type="ECO:0000313" key="17">
    <source>
        <dbReference type="Proteomes" id="UP000294360"/>
    </source>
</evidence>
<dbReference type="InterPro" id="IPR050156">
    <property type="entry name" value="TC-AMP_synthase_SUA5"/>
</dbReference>
<comment type="similarity">
    <text evidence="2 13">Belongs to the SUA5 family.</text>
</comment>
<feature type="binding site" evidence="14">
    <location>
        <position position="190"/>
    </location>
    <ligand>
        <name>L-threonine</name>
        <dbReference type="ChEBI" id="CHEBI:57926"/>
    </ligand>
</feature>
<dbReference type="PANTHER" id="PTHR17490">
    <property type="entry name" value="SUA5"/>
    <property type="match status" value="1"/>
</dbReference>
<dbReference type="InterPro" id="IPR038385">
    <property type="entry name" value="Sua5/YwlC_C"/>
</dbReference>
<keyword evidence="5 13" id="KW-0963">Cytoplasm</keyword>
<evidence type="ECO:0000256" key="7">
    <source>
        <dbReference type="ARBA" id="ARBA00022694"/>
    </source>
</evidence>
<dbReference type="Pfam" id="PF01300">
    <property type="entry name" value="Sua5_yciO_yrdC"/>
    <property type="match status" value="1"/>
</dbReference>
<evidence type="ECO:0000313" key="16">
    <source>
        <dbReference type="EMBL" id="VFU07775.1"/>
    </source>
</evidence>
<feature type="binding site" evidence="14">
    <location>
        <position position="70"/>
    </location>
    <ligand>
        <name>ATP</name>
        <dbReference type="ChEBI" id="CHEBI:30616"/>
    </ligand>
</feature>
<keyword evidence="10 13" id="KW-0067">ATP-binding</keyword>
<comment type="function">
    <text evidence="13">Required for the formation of a threonylcarbamoyl group on adenosine at position 37 (t(6)A37) in tRNAs that read codons beginning with adenine.</text>
</comment>
<evidence type="ECO:0000259" key="15">
    <source>
        <dbReference type="PROSITE" id="PS51163"/>
    </source>
</evidence>
<feature type="binding site" evidence="14">
    <location>
        <position position="43"/>
    </location>
    <ligand>
        <name>L-threonine</name>
        <dbReference type="ChEBI" id="CHEBI:57926"/>
    </ligand>
</feature>
<feature type="binding site" evidence="14">
    <location>
        <position position="66"/>
    </location>
    <ligand>
        <name>ATP</name>
        <dbReference type="ChEBI" id="CHEBI:30616"/>
    </ligand>
</feature>
<dbReference type="GO" id="GO:0006450">
    <property type="term" value="P:regulation of translational fidelity"/>
    <property type="evidence" value="ECO:0007669"/>
    <property type="project" value="TreeGrafter"/>
</dbReference>
<dbReference type="GO" id="GO:0005524">
    <property type="term" value="F:ATP binding"/>
    <property type="evidence" value="ECO:0007669"/>
    <property type="project" value="UniProtKB-UniRule"/>
</dbReference>
<keyword evidence="8 13" id="KW-0548">Nucleotidyltransferase</keyword>
<protein>
    <recommendedName>
        <fullName evidence="4 13">Threonylcarbamoyl-AMP synthase</fullName>
        <shortName evidence="13">TC-AMP synthase</shortName>
        <ecNumber evidence="3 13">2.7.7.87</ecNumber>
    </recommendedName>
    <alternativeName>
        <fullName evidence="11 13">L-threonylcarbamoyladenylate synthase</fullName>
    </alternativeName>
</protein>
<evidence type="ECO:0000256" key="2">
    <source>
        <dbReference type="ARBA" id="ARBA00007663"/>
    </source>
</evidence>
<dbReference type="AlphaFoldDB" id="A0A4U8YZX5"/>
<proteinExistence type="inferred from homology"/>
<evidence type="ECO:0000256" key="14">
    <source>
        <dbReference type="PIRSR" id="PIRSR004930-1"/>
    </source>
</evidence>
<keyword evidence="7 13" id="KW-0819">tRNA processing</keyword>
<evidence type="ECO:0000256" key="3">
    <source>
        <dbReference type="ARBA" id="ARBA00012584"/>
    </source>
</evidence>
<evidence type="ECO:0000256" key="9">
    <source>
        <dbReference type="ARBA" id="ARBA00022741"/>
    </source>
</evidence>
<dbReference type="OrthoDB" id="9814580at2"/>
<dbReference type="InterPro" id="IPR017945">
    <property type="entry name" value="DHBP_synth_RibB-like_a/b_dom"/>
</dbReference>
<feature type="binding site" evidence="14">
    <location>
        <position position="160"/>
    </location>
    <ligand>
        <name>ATP</name>
        <dbReference type="ChEBI" id="CHEBI:30616"/>
    </ligand>
</feature>
<dbReference type="GO" id="GO:0005737">
    <property type="term" value="C:cytoplasm"/>
    <property type="evidence" value="ECO:0007669"/>
    <property type="project" value="UniProtKB-SubCell"/>
</dbReference>
<name>A0A4U8YZX5_METTU</name>
<feature type="domain" description="YrdC-like" evidence="15">
    <location>
        <begin position="21"/>
        <end position="208"/>
    </location>
</feature>
<dbReference type="FunFam" id="3.90.870.10:FF:000009">
    <property type="entry name" value="Threonylcarbamoyl-AMP synthase, putative"/>
    <property type="match status" value="1"/>
</dbReference>
<feature type="binding site" evidence="14">
    <location>
        <position position="240"/>
    </location>
    <ligand>
        <name>ATP</name>
        <dbReference type="ChEBI" id="CHEBI:30616"/>
    </ligand>
</feature>
<evidence type="ECO:0000256" key="1">
    <source>
        <dbReference type="ARBA" id="ARBA00004496"/>
    </source>
</evidence>
<evidence type="ECO:0000256" key="11">
    <source>
        <dbReference type="ARBA" id="ARBA00029774"/>
    </source>
</evidence>
<gene>
    <name evidence="16" type="primary">ywlC</name>
    <name evidence="16" type="ORF">MTUNDRAET4_0882</name>
</gene>
<evidence type="ECO:0000256" key="12">
    <source>
        <dbReference type="ARBA" id="ARBA00048366"/>
    </source>
</evidence>
<dbReference type="Pfam" id="PF03481">
    <property type="entry name" value="Sua5_C"/>
    <property type="match status" value="1"/>
</dbReference>
<dbReference type="InterPro" id="IPR005145">
    <property type="entry name" value="Sua5_C"/>
</dbReference>
<keyword evidence="6 13" id="KW-0808">Transferase</keyword>
<keyword evidence="9 13" id="KW-0547">Nucleotide-binding</keyword>
<dbReference type="RefSeq" id="WP_134487302.1">
    <property type="nucleotide sequence ID" value="NZ_CP139089.1"/>
</dbReference>
<evidence type="ECO:0000256" key="8">
    <source>
        <dbReference type="ARBA" id="ARBA00022695"/>
    </source>
</evidence>
<dbReference type="GO" id="GO:0008033">
    <property type="term" value="P:tRNA processing"/>
    <property type="evidence" value="ECO:0007669"/>
    <property type="project" value="UniProtKB-KW"/>
</dbReference>
<dbReference type="PIRSF" id="PIRSF004930">
    <property type="entry name" value="Tln_factor_SUA5"/>
    <property type="match status" value="1"/>
</dbReference>
<dbReference type="GO" id="GO:0061710">
    <property type="term" value="F:L-threonylcarbamoyladenylate synthase"/>
    <property type="evidence" value="ECO:0007669"/>
    <property type="project" value="UniProtKB-EC"/>
</dbReference>
<dbReference type="PROSITE" id="PS51163">
    <property type="entry name" value="YRDC"/>
    <property type="match status" value="1"/>
</dbReference>
<organism evidence="16 17">
    <name type="scientific">Methylocella tundrae</name>
    <dbReference type="NCBI Taxonomy" id="227605"/>
    <lineage>
        <taxon>Bacteria</taxon>
        <taxon>Pseudomonadati</taxon>
        <taxon>Pseudomonadota</taxon>
        <taxon>Alphaproteobacteria</taxon>
        <taxon>Hyphomicrobiales</taxon>
        <taxon>Beijerinckiaceae</taxon>
        <taxon>Methylocella</taxon>
    </lineage>
</organism>
<comment type="subcellular location">
    <subcellularLocation>
        <location evidence="1 13">Cytoplasm</location>
    </subcellularLocation>
</comment>
<feature type="binding site" evidence="14">
    <location>
        <position position="130"/>
    </location>
    <ligand>
        <name>L-threonine</name>
        <dbReference type="ChEBI" id="CHEBI:57926"/>
    </ligand>
</feature>
<dbReference type="InterPro" id="IPR010923">
    <property type="entry name" value="T(6)A37_SUA5"/>
</dbReference>
<dbReference type="GO" id="GO:0003725">
    <property type="term" value="F:double-stranded RNA binding"/>
    <property type="evidence" value="ECO:0007669"/>
    <property type="project" value="UniProtKB-UniRule"/>
</dbReference>
<evidence type="ECO:0000256" key="6">
    <source>
        <dbReference type="ARBA" id="ARBA00022679"/>
    </source>
</evidence>
<dbReference type="KEGG" id="mtun:MTUNDRAET4_0882"/>
<dbReference type="InterPro" id="IPR006070">
    <property type="entry name" value="Sua5-like_dom"/>
</dbReference>
<feature type="binding site" evidence="14">
    <location>
        <position position="150"/>
    </location>
    <ligand>
        <name>L-threonine</name>
        <dbReference type="ChEBI" id="CHEBI:57926"/>
    </ligand>
</feature>